<dbReference type="Proteomes" id="UP000801428">
    <property type="component" value="Unassembled WGS sequence"/>
</dbReference>
<comment type="caution">
    <text evidence="2">The sequence shown here is derived from an EMBL/GenBank/DDBJ whole genome shotgun (WGS) entry which is preliminary data.</text>
</comment>
<keyword evidence="3" id="KW-1185">Reference proteome</keyword>
<accession>A0A9P4TJM6</accession>
<gene>
    <name evidence="2" type="ORF">E8E13_009098</name>
</gene>
<evidence type="ECO:0000313" key="2">
    <source>
        <dbReference type="EMBL" id="KAF3005868.1"/>
    </source>
</evidence>
<proteinExistence type="predicted"/>
<reference evidence="2" key="1">
    <citation type="submission" date="2019-04" db="EMBL/GenBank/DDBJ databases">
        <title>Sequencing of skin fungus with MAO and IRED activity.</title>
        <authorList>
            <person name="Marsaioli A.J."/>
            <person name="Bonatto J.M.C."/>
            <person name="Reis Junior O."/>
        </authorList>
    </citation>
    <scope>NUCLEOTIDE SEQUENCE</scope>
    <source>
        <strain evidence="2">30M1</strain>
    </source>
</reference>
<evidence type="ECO:0000313" key="3">
    <source>
        <dbReference type="Proteomes" id="UP000801428"/>
    </source>
</evidence>
<protein>
    <submittedName>
        <fullName evidence="2">Uncharacterized protein</fullName>
    </submittedName>
</protein>
<dbReference type="AlphaFoldDB" id="A0A9P4TJM6"/>
<organism evidence="2 3">
    <name type="scientific">Curvularia kusanoi</name>
    <name type="common">Cochliobolus kusanoi</name>
    <dbReference type="NCBI Taxonomy" id="90978"/>
    <lineage>
        <taxon>Eukaryota</taxon>
        <taxon>Fungi</taxon>
        <taxon>Dikarya</taxon>
        <taxon>Ascomycota</taxon>
        <taxon>Pezizomycotina</taxon>
        <taxon>Dothideomycetes</taxon>
        <taxon>Pleosporomycetidae</taxon>
        <taxon>Pleosporales</taxon>
        <taxon>Pleosporineae</taxon>
        <taxon>Pleosporaceae</taxon>
        <taxon>Curvularia</taxon>
    </lineage>
</organism>
<dbReference type="EMBL" id="SWKU01000006">
    <property type="protein sequence ID" value="KAF3005868.1"/>
    <property type="molecule type" value="Genomic_DNA"/>
</dbReference>
<feature type="region of interest" description="Disordered" evidence="1">
    <location>
        <begin position="60"/>
        <end position="79"/>
    </location>
</feature>
<evidence type="ECO:0000256" key="1">
    <source>
        <dbReference type="SAM" id="MobiDB-lite"/>
    </source>
</evidence>
<name>A0A9P4TJM6_CURKU</name>
<sequence>MSKSVSFRKPQEANYSETFLSCRRPSSPYPGRNESLPSRFKLIRLAVKAQMARLKKHFHRWRKPESSAASEEESRYSFGSLTDPDNGWDTVLEKLHKAGISPAGYEVSAEERQACAEAMARGAQCGCLGPFGR</sequence>